<evidence type="ECO:0000313" key="2">
    <source>
        <dbReference type="Proteomes" id="UP000053864"/>
    </source>
</evidence>
<proteinExistence type="predicted"/>
<dbReference type="Proteomes" id="UP000053864">
    <property type="component" value="Unassembled WGS sequence"/>
</dbReference>
<gene>
    <name evidence="1" type="ORF">L916_03214</name>
</gene>
<name>W2JML3_PHYNI</name>
<protein>
    <recommendedName>
        <fullName evidence="3">Myb-like domain-containing protein</fullName>
    </recommendedName>
</protein>
<accession>W2JML3</accession>
<evidence type="ECO:0000313" key="1">
    <source>
        <dbReference type="EMBL" id="ETL47002.1"/>
    </source>
</evidence>
<evidence type="ECO:0008006" key="3">
    <source>
        <dbReference type="Google" id="ProtNLM"/>
    </source>
</evidence>
<dbReference type="PANTHER" id="PTHR37558">
    <property type="entry name" value="HTH CENPB-TYPE DOMAIN-CONTAINING PROTEIN"/>
    <property type="match status" value="1"/>
</dbReference>
<organism evidence="1 2">
    <name type="scientific">Phytophthora nicotianae</name>
    <name type="common">Potato buckeye rot agent</name>
    <name type="synonym">Phytophthora parasitica</name>
    <dbReference type="NCBI Taxonomy" id="4792"/>
    <lineage>
        <taxon>Eukaryota</taxon>
        <taxon>Sar</taxon>
        <taxon>Stramenopiles</taxon>
        <taxon>Oomycota</taxon>
        <taxon>Peronosporomycetes</taxon>
        <taxon>Peronosporales</taxon>
        <taxon>Peronosporaceae</taxon>
        <taxon>Phytophthora</taxon>
    </lineage>
</organism>
<dbReference type="AlphaFoldDB" id="W2JML3"/>
<dbReference type="EMBL" id="KI671396">
    <property type="protein sequence ID" value="ETL47002.1"/>
    <property type="molecule type" value="Genomic_DNA"/>
</dbReference>
<sequence>MANLDCNTEEPPNPARNLSISKRKKAFRFVPSSDIMLLKEALKHRPWAAIHGETLAAWTSVATGLKAALTSCTADGKACRSRFNTFLEVFRRDELDSLRASGSAEDYEEREQLLTGCKTLVSFN</sequence>
<reference evidence="1 2" key="1">
    <citation type="submission" date="2013-11" db="EMBL/GenBank/DDBJ databases">
        <title>The Genome Sequence of Phytophthora parasitica CJ05E6.</title>
        <authorList>
            <consortium name="The Broad Institute Genomics Platform"/>
            <person name="Russ C."/>
            <person name="Tyler B."/>
            <person name="Panabieres F."/>
            <person name="Shan W."/>
            <person name="Tripathy S."/>
            <person name="Grunwald N."/>
            <person name="Machado M."/>
            <person name="Johnson C.S."/>
            <person name="Arredondo F."/>
            <person name="Hong C."/>
            <person name="Coffey M."/>
            <person name="Young S.K."/>
            <person name="Zeng Q."/>
            <person name="Gargeya S."/>
            <person name="Fitzgerald M."/>
            <person name="Abouelleil A."/>
            <person name="Alvarado L."/>
            <person name="Chapman S.B."/>
            <person name="Gainer-Dewar J."/>
            <person name="Goldberg J."/>
            <person name="Griggs A."/>
            <person name="Gujja S."/>
            <person name="Hansen M."/>
            <person name="Howarth C."/>
            <person name="Imamovic A."/>
            <person name="Ireland A."/>
            <person name="Larimer J."/>
            <person name="McCowan C."/>
            <person name="Murphy C."/>
            <person name="Pearson M."/>
            <person name="Poon T.W."/>
            <person name="Priest M."/>
            <person name="Roberts A."/>
            <person name="Saif S."/>
            <person name="Shea T."/>
            <person name="Sykes S."/>
            <person name="Wortman J."/>
            <person name="Nusbaum C."/>
            <person name="Birren B."/>
        </authorList>
    </citation>
    <scope>NUCLEOTIDE SEQUENCE [LARGE SCALE GENOMIC DNA]</scope>
    <source>
        <strain evidence="1 2">CJ05E6</strain>
    </source>
</reference>
<dbReference type="PANTHER" id="PTHR37558:SF1">
    <property type="entry name" value="HTH CENPB-TYPE DOMAIN-CONTAINING PROTEIN"/>
    <property type="match status" value="1"/>
</dbReference>
<dbReference type="VEuPathDB" id="FungiDB:PPTG_07932"/>